<dbReference type="InterPro" id="IPR005273">
    <property type="entry name" value="Ura-DNA_glyco_family4"/>
</dbReference>
<dbReference type="OrthoDB" id="5290748at2"/>
<evidence type="ECO:0000256" key="5">
    <source>
        <dbReference type="ARBA" id="ARBA00022485"/>
    </source>
</evidence>
<dbReference type="NCBIfam" id="TIGR00758">
    <property type="entry name" value="UDG_fam4"/>
    <property type="match status" value="1"/>
</dbReference>
<evidence type="ECO:0000313" key="15">
    <source>
        <dbReference type="Proteomes" id="UP000068026"/>
    </source>
</evidence>
<name>A0A0X8VBQ5_ANAPI</name>
<evidence type="ECO:0000256" key="1">
    <source>
        <dbReference type="ARBA" id="ARBA00001400"/>
    </source>
</evidence>
<dbReference type="CDD" id="cd10030">
    <property type="entry name" value="UDG-F4_TTUDGA_SPO1dp_like"/>
    <property type="match status" value="1"/>
</dbReference>
<evidence type="ECO:0000256" key="4">
    <source>
        <dbReference type="ARBA" id="ARBA00019403"/>
    </source>
</evidence>
<dbReference type="Proteomes" id="UP000184204">
    <property type="component" value="Unassembled WGS sequence"/>
</dbReference>
<evidence type="ECO:0000256" key="2">
    <source>
        <dbReference type="ARBA" id="ARBA00006521"/>
    </source>
</evidence>
<sequence>MAQKSWETLEGACYNCKKCRLWELRTHVVIGKGNPKADIMFIGEGPGQQEDLQGQPFVGPAGQLLDKMLVSVGLSLEDVYITNIVKCRPPGNRDPYDDEKDACLNYLRYQLKLIEPKIIVCLGRIAATTIIDPSFRITRQRGIWLPKMGYDFIATYHPSALLRDEEKKRPAWEDMKAIRKRWDELRDC</sequence>
<keyword evidence="10" id="KW-0411">Iron-sulfur</keyword>
<dbReference type="EC" id="3.2.2.27" evidence="3"/>
<feature type="domain" description="Uracil-DNA glycosylase-like" evidence="12">
    <location>
        <begin position="30"/>
        <end position="176"/>
    </location>
</feature>
<evidence type="ECO:0000256" key="8">
    <source>
        <dbReference type="ARBA" id="ARBA00022801"/>
    </source>
</evidence>
<evidence type="ECO:0000313" key="13">
    <source>
        <dbReference type="EMBL" id="AMJ39902.1"/>
    </source>
</evidence>
<dbReference type="EMBL" id="CP014223">
    <property type="protein sequence ID" value="AMJ39902.1"/>
    <property type="molecule type" value="Genomic_DNA"/>
</dbReference>
<protein>
    <recommendedName>
        <fullName evidence="4">Type-4 uracil-DNA glycosylase</fullName>
        <ecNumber evidence="3">3.2.2.27</ecNumber>
    </recommendedName>
</protein>
<dbReference type="InterPro" id="IPR005122">
    <property type="entry name" value="Uracil-DNA_glycosylase-like"/>
</dbReference>
<dbReference type="GO" id="GO:0051539">
    <property type="term" value="F:4 iron, 4 sulfur cluster binding"/>
    <property type="evidence" value="ECO:0007669"/>
    <property type="project" value="UniProtKB-KW"/>
</dbReference>
<dbReference type="SMART" id="SM00986">
    <property type="entry name" value="UDG"/>
    <property type="match status" value="1"/>
</dbReference>
<dbReference type="KEGG" id="cpro:CPRO_02790"/>
<gene>
    <name evidence="13" type="ORF">CPRO_02790</name>
    <name evidence="14" type="ORF">SAMN02745151_00072</name>
</gene>
<accession>A0A0X8VBQ5</accession>
<dbReference type="EMBL" id="FQUA01000001">
    <property type="protein sequence ID" value="SHE27459.1"/>
    <property type="molecule type" value="Genomic_DNA"/>
</dbReference>
<evidence type="ECO:0000256" key="10">
    <source>
        <dbReference type="ARBA" id="ARBA00023014"/>
    </source>
</evidence>
<dbReference type="InterPro" id="IPR051536">
    <property type="entry name" value="UDG_Type-4/5"/>
</dbReference>
<dbReference type="AlphaFoldDB" id="A0A0X8VBQ5"/>
<keyword evidence="7" id="KW-0227">DNA damage</keyword>
<dbReference type="PANTHER" id="PTHR33693:SF1">
    <property type="entry name" value="TYPE-4 URACIL-DNA GLYCOSYLASE"/>
    <property type="match status" value="1"/>
</dbReference>
<reference evidence="15" key="2">
    <citation type="submission" date="2016-01" db="EMBL/GenBank/DDBJ databases">
        <authorList>
            <person name="Poehlein A."/>
            <person name="Schlien K."/>
            <person name="Gottschalk G."/>
            <person name="Buckel W."/>
            <person name="Daniel R."/>
        </authorList>
    </citation>
    <scope>NUCLEOTIDE SEQUENCE [LARGE SCALE GENOMIC DNA]</scope>
    <source>
        <strain evidence="15">X2</strain>
    </source>
</reference>
<reference evidence="14" key="4">
    <citation type="submission" date="2016-11" db="EMBL/GenBank/DDBJ databases">
        <authorList>
            <person name="Varghese N."/>
            <person name="Submissions S."/>
        </authorList>
    </citation>
    <scope>NUCLEOTIDE SEQUENCE</scope>
    <source>
        <strain evidence="14">DSM 1682</strain>
    </source>
</reference>
<dbReference type="InterPro" id="IPR036895">
    <property type="entry name" value="Uracil-DNA_glycosylase-like_sf"/>
</dbReference>
<keyword evidence="9" id="KW-0408">Iron</keyword>
<dbReference type="PANTHER" id="PTHR33693">
    <property type="entry name" value="TYPE-5 URACIL-DNA GLYCOSYLASE"/>
    <property type="match status" value="1"/>
</dbReference>
<organism evidence="14 16">
    <name type="scientific">Anaerotignum propionicum DSM 1682</name>
    <dbReference type="NCBI Taxonomy" id="991789"/>
    <lineage>
        <taxon>Bacteria</taxon>
        <taxon>Bacillati</taxon>
        <taxon>Bacillota</taxon>
        <taxon>Clostridia</taxon>
        <taxon>Lachnospirales</taxon>
        <taxon>Anaerotignaceae</taxon>
        <taxon>Anaerotignum</taxon>
    </lineage>
</organism>
<evidence type="ECO:0000259" key="12">
    <source>
        <dbReference type="SMART" id="SM00986"/>
    </source>
</evidence>
<keyword evidence="5" id="KW-0004">4Fe-4S</keyword>
<evidence type="ECO:0000256" key="11">
    <source>
        <dbReference type="ARBA" id="ARBA00023204"/>
    </source>
</evidence>
<dbReference type="SUPFAM" id="SSF52141">
    <property type="entry name" value="Uracil-DNA glycosylase-like"/>
    <property type="match status" value="1"/>
</dbReference>
<dbReference type="Pfam" id="PF03167">
    <property type="entry name" value="UDG"/>
    <property type="match status" value="1"/>
</dbReference>
<dbReference type="GO" id="GO:0006281">
    <property type="term" value="P:DNA repair"/>
    <property type="evidence" value="ECO:0007669"/>
    <property type="project" value="UniProtKB-KW"/>
</dbReference>
<dbReference type="GO" id="GO:0046872">
    <property type="term" value="F:metal ion binding"/>
    <property type="evidence" value="ECO:0007669"/>
    <property type="project" value="UniProtKB-KW"/>
</dbReference>
<keyword evidence="15" id="KW-1185">Reference proteome</keyword>
<comment type="catalytic activity">
    <reaction evidence="1">
        <text>Hydrolyzes single-stranded DNA or mismatched double-stranded DNA and polynucleotides, releasing free uracil.</text>
        <dbReference type="EC" id="3.2.2.27"/>
    </reaction>
</comment>
<evidence type="ECO:0000313" key="16">
    <source>
        <dbReference type="Proteomes" id="UP000184204"/>
    </source>
</evidence>
<dbReference type="Gene3D" id="3.40.470.10">
    <property type="entry name" value="Uracil-DNA glycosylase-like domain"/>
    <property type="match status" value="1"/>
</dbReference>
<keyword evidence="6" id="KW-0479">Metal-binding</keyword>
<dbReference type="RefSeq" id="WP_066046979.1">
    <property type="nucleotide sequence ID" value="NZ_CP014223.1"/>
</dbReference>
<dbReference type="Proteomes" id="UP000068026">
    <property type="component" value="Chromosome"/>
</dbReference>
<proteinExistence type="inferred from homology"/>
<reference evidence="16" key="3">
    <citation type="submission" date="2016-11" db="EMBL/GenBank/DDBJ databases">
        <authorList>
            <person name="Jaros S."/>
            <person name="Januszkiewicz K."/>
            <person name="Wedrychowicz H."/>
        </authorList>
    </citation>
    <scope>NUCLEOTIDE SEQUENCE [LARGE SCALE GENOMIC DNA]</scope>
    <source>
        <strain evidence="16">DSM 1682</strain>
    </source>
</reference>
<keyword evidence="11" id="KW-0234">DNA repair</keyword>
<evidence type="ECO:0000256" key="7">
    <source>
        <dbReference type="ARBA" id="ARBA00022763"/>
    </source>
</evidence>
<evidence type="ECO:0000256" key="3">
    <source>
        <dbReference type="ARBA" id="ARBA00012030"/>
    </source>
</evidence>
<keyword evidence="8" id="KW-0378">Hydrolase</keyword>
<evidence type="ECO:0000313" key="14">
    <source>
        <dbReference type="EMBL" id="SHE27459.1"/>
    </source>
</evidence>
<comment type="similarity">
    <text evidence="2">Belongs to the uracil-DNA glycosylase (UDG) superfamily. Type 4 (UDGa) family.</text>
</comment>
<reference evidence="13 15" key="1">
    <citation type="journal article" date="2016" name="Genome Announc.">
        <title>Complete Genome Sequence of the Amino Acid-Fermenting Clostridium propionicum X2 (DSM 1682).</title>
        <authorList>
            <person name="Poehlein A."/>
            <person name="Schlien K."/>
            <person name="Chowdhury N.P."/>
            <person name="Gottschalk G."/>
            <person name="Buckel W."/>
            <person name="Daniel R."/>
        </authorList>
    </citation>
    <scope>NUCLEOTIDE SEQUENCE [LARGE SCALE GENOMIC DNA]</scope>
    <source>
        <strain evidence="13 15">X2</strain>
    </source>
</reference>
<evidence type="ECO:0000256" key="6">
    <source>
        <dbReference type="ARBA" id="ARBA00022723"/>
    </source>
</evidence>
<dbReference type="GO" id="GO:0004844">
    <property type="term" value="F:uracil DNA N-glycosylase activity"/>
    <property type="evidence" value="ECO:0007669"/>
    <property type="project" value="UniProtKB-EC"/>
</dbReference>
<evidence type="ECO:0000256" key="9">
    <source>
        <dbReference type="ARBA" id="ARBA00023004"/>
    </source>
</evidence>
<dbReference type="SMART" id="SM00987">
    <property type="entry name" value="UreE_C"/>
    <property type="match status" value="1"/>
</dbReference>